<feature type="region of interest" description="Disordered" evidence="2">
    <location>
        <begin position="225"/>
        <end position="247"/>
    </location>
</feature>
<comment type="caution">
    <text evidence="3">The sequence shown here is derived from an EMBL/GenBank/DDBJ whole genome shotgun (WGS) entry which is preliminary data.</text>
</comment>
<gene>
    <name evidence="3" type="ORF">DYB32_003926</name>
</gene>
<dbReference type="Proteomes" id="UP000285060">
    <property type="component" value="Unassembled WGS sequence"/>
</dbReference>
<accession>A0A418AZA8</accession>
<evidence type="ECO:0000256" key="1">
    <source>
        <dbReference type="SAM" id="Coils"/>
    </source>
</evidence>
<proteinExistence type="predicted"/>
<sequence length="547" mass="62536">MPPDLAWNHERSVLVRSKVWTFYVQHKRHHRAYVLRFQARVRLKRQFLGWRMLMLERRTYGAMLYAADKQTRVEALEIETDSLHGTVTELTKHSHVQSQLDHEKLAKLHASVEAEKQRVAEKNKELAAVKMQLAAAEATIDELQTRAKASEALAPLEAELFDYKKACFQMANEMLSQMERQLEDLSLFEGRQYLCDVLSGDVVNSLDLAEHPLLYDPTANFVKDKPLKPAAPASPKKSKGDLPPTPTSVATIDRADRILMQWANAVVRKSSVDWIKPSRINNCNTNLQHHHGNVMARLVKSRKKDFSLNPLQRENGMALTEHDAERYVVTIVSIRSYLQCVQALMTHEVDDQRRIEYMMNTIGHAMWLPSDVLTSPKWRELKDAAEAPAKDQTVSKKIKLALAHLLELKKKLDTDTRKAHDGHVLWWKSARIVLRKCFLTLSLMAHGKSGFMCSADKSAENEGFLVIEDMGFTNDRVMQVVGHVCQGRTLSKTELMQRDVSFEAFQEAMVAMACHKFPDPYLSVENRFEKFANLYIVTMRPEVYSAG</sequence>
<dbReference type="Gene3D" id="1.10.418.10">
    <property type="entry name" value="Calponin-like domain"/>
    <property type="match status" value="1"/>
</dbReference>
<name>A0A418AZA8_9STRA</name>
<feature type="coiled-coil region" evidence="1">
    <location>
        <begin position="105"/>
        <end position="153"/>
    </location>
</feature>
<evidence type="ECO:0000313" key="3">
    <source>
        <dbReference type="EMBL" id="RHY30912.1"/>
    </source>
</evidence>
<dbReference type="InterPro" id="IPR036872">
    <property type="entry name" value="CH_dom_sf"/>
</dbReference>
<organism evidence="3 4">
    <name type="scientific">Aphanomyces invadans</name>
    <dbReference type="NCBI Taxonomy" id="157072"/>
    <lineage>
        <taxon>Eukaryota</taxon>
        <taxon>Sar</taxon>
        <taxon>Stramenopiles</taxon>
        <taxon>Oomycota</taxon>
        <taxon>Saprolegniomycetes</taxon>
        <taxon>Saprolegniales</taxon>
        <taxon>Verrucalvaceae</taxon>
        <taxon>Aphanomyces</taxon>
    </lineage>
</organism>
<protein>
    <submittedName>
        <fullName evidence="3">Uncharacterized protein</fullName>
    </submittedName>
</protein>
<evidence type="ECO:0000256" key="2">
    <source>
        <dbReference type="SAM" id="MobiDB-lite"/>
    </source>
</evidence>
<evidence type="ECO:0000313" key="4">
    <source>
        <dbReference type="Proteomes" id="UP000285060"/>
    </source>
</evidence>
<dbReference type="EMBL" id="QUSY01000263">
    <property type="protein sequence ID" value="RHY30912.1"/>
    <property type="molecule type" value="Genomic_DNA"/>
</dbReference>
<reference evidence="3 4" key="1">
    <citation type="submission" date="2018-08" db="EMBL/GenBank/DDBJ databases">
        <title>Aphanomyces genome sequencing and annotation.</title>
        <authorList>
            <person name="Minardi D."/>
            <person name="Oidtmann B."/>
            <person name="Van Der Giezen M."/>
            <person name="Studholme D.J."/>
        </authorList>
    </citation>
    <scope>NUCLEOTIDE SEQUENCE [LARGE SCALE GENOMIC DNA]</scope>
    <source>
        <strain evidence="3 4">NJM0002</strain>
    </source>
</reference>
<keyword evidence="1" id="KW-0175">Coiled coil</keyword>
<keyword evidence="4" id="KW-1185">Reference proteome</keyword>
<dbReference type="VEuPathDB" id="FungiDB:H310_03824"/>
<dbReference type="AlphaFoldDB" id="A0A418AZA8"/>